<protein>
    <submittedName>
        <fullName evidence="1">Uncharacterized protein</fullName>
    </submittedName>
</protein>
<dbReference type="AlphaFoldDB" id="A0A9I9EKW0"/>
<proteinExistence type="predicted"/>
<dbReference type="EnsemblPlants" id="MELO3C035242.2.1">
    <property type="protein sequence ID" value="MELO3C035242.2.1"/>
    <property type="gene ID" value="MELO3C035242.2"/>
</dbReference>
<evidence type="ECO:0000313" key="1">
    <source>
        <dbReference type="EnsemblPlants" id="MELO3C035242.2.1"/>
    </source>
</evidence>
<sequence>MRVVSRNPTSQFHAISHLKPFDISFSASSPLGLSWVESIFKGSTSIEKMEFSTLWPNIFSVLKISKNYLEGDVMHIDSVKVEGNLFSVLKISKNYLEGDVMHIDSVKVEGNL</sequence>
<organism evidence="1">
    <name type="scientific">Cucumis melo</name>
    <name type="common">Muskmelon</name>
    <dbReference type="NCBI Taxonomy" id="3656"/>
    <lineage>
        <taxon>Eukaryota</taxon>
        <taxon>Viridiplantae</taxon>
        <taxon>Streptophyta</taxon>
        <taxon>Embryophyta</taxon>
        <taxon>Tracheophyta</taxon>
        <taxon>Spermatophyta</taxon>
        <taxon>Magnoliopsida</taxon>
        <taxon>eudicotyledons</taxon>
        <taxon>Gunneridae</taxon>
        <taxon>Pentapetalae</taxon>
        <taxon>rosids</taxon>
        <taxon>fabids</taxon>
        <taxon>Cucurbitales</taxon>
        <taxon>Cucurbitaceae</taxon>
        <taxon>Benincaseae</taxon>
        <taxon>Cucumis</taxon>
    </lineage>
</organism>
<dbReference type="Gramene" id="MELO3C035242.2.1">
    <property type="protein sequence ID" value="MELO3C035242.2.1"/>
    <property type="gene ID" value="MELO3C035242.2"/>
</dbReference>
<accession>A0A9I9EKW0</accession>
<reference evidence="1" key="1">
    <citation type="submission" date="2023-03" db="UniProtKB">
        <authorList>
            <consortium name="EnsemblPlants"/>
        </authorList>
    </citation>
    <scope>IDENTIFICATION</scope>
</reference>
<name>A0A9I9EKW0_CUCME</name>